<dbReference type="RefSeq" id="WP_320314715.1">
    <property type="nucleotide sequence ID" value="NZ_JAVIKH010000034.1"/>
</dbReference>
<dbReference type="Gene3D" id="3.40.50.720">
    <property type="entry name" value="NAD(P)-binding Rossmann-like Domain"/>
    <property type="match status" value="1"/>
</dbReference>
<dbReference type="SUPFAM" id="SSF51735">
    <property type="entry name" value="NAD(P)-binding Rossmann-fold domains"/>
    <property type="match status" value="1"/>
</dbReference>
<dbReference type="Pfam" id="PF13478">
    <property type="entry name" value="XdhC_C"/>
    <property type="match status" value="1"/>
</dbReference>
<organism evidence="3 4">
    <name type="scientific">Candidatus Cetobacterium colombiensis</name>
    <dbReference type="NCBI Taxonomy" id="3073100"/>
    <lineage>
        <taxon>Bacteria</taxon>
        <taxon>Fusobacteriati</taxon>
        <taxon>Fusobacteriota</taxon>
        <taxon>Fusobacteriia</taxon>
        <taxon>Fusobacteriales</taxon>
        <taxon>Fusobacteriaceae</taxon>
        <taxon>Cetobacterium</taxon>
    </lineage>
</organism>
<dbReference type="PANTHER" id="PTHR30388:SF6">
    <property type="entry name" value="XANTHINE DEHYDROGENASE SUBUNIT A-RELATED"/>
    <property type="match status" value="1"/>
</dbReference>
<dbReference type="InterPro" id="IPR036291">
    <property type="entry name" value="NAD(P)-bd_dom_sf"/>
</dbReference>
<sequence length="258" mass="29134">MDLNILEKIFEIVKTGKKVALVTLTKSSGSTPRKEGALMGVWEESFIGSIGGGLVESKVINQARESLKENINSNFNYDLTKEAELGMSCGGTVEGYIKVINPKNRIVIVGAGHIGQKLYQVLENSDFERVILDDREEYRTLFSDIKIGNYSKLLEELKENENTYFVIVTKGHLTDEEALESVLKKQSKYIGMIGSRKKVIEIRKNLENKNMIIPEEKFYSPIGLKISDGSPFEIALEIIAEILQVKNKGELMHRRLKY</sequence>
<evidence type="ECO:0000259" key="1">
    <source>
        <dbReference type="Pfam" id="PF02625"/>
    </source>
</evidence>
<gene>
    <name evidence="3" type="ORF">RFV38_12900</name>
</gene>
<dbReference type="Proteomes" id="UP001279681">
    <property type="component" value="Unassembled WGS sequence"/>
</dbReference>
<dbReference type="InterPro" id="IPR003777">
    <property type="entry name" value="XdhC_CoxI"/>
</dbReference>
<evidence type="ECO:0000313" key="3">
    <source>
        <dbReference type="EMBL" id="MDX8337377.1"/>
    </source>
</evidence>
<dbReference type="PANTHER" id="PTHR30388">
    <property type="entry name" value="ALDEHYDE OXIDOREDUCTASE MOLYBDENUM COFACTOR ASSEMBLY PROTEIN"/>
    <property type="match status" value="1"/>
</dbReference>
<keyword evidence="4" id="KW-1185">Reference proteome</keyword>
<accession>A0ABU4WCX0</accession>
<dbReference type="EMBL" id="JAVIKH010000034">
    <property type="protein sequence ID" value="MDX8337377.1"/>
    <property type="molecule type" value="Genomic_DNA"/>
</dbReference>
<dbReference type="InterPro" id="IPR027051">
    <property type="entry name" value="XdhC_Rossmann_dom"/>
</dbReference>
<evidence type="ECO:0000313" key="4">
    <source>
        <dbReference type="Proteomes" id="UP001279681"/>
    </source>
</evidence>
<dbReference type="InterPro" id="IPR052698">
    <property type="entry name" value="MoCofactor_Util/Proc"/>
</dbReference>
<evidence type="ECO:0000259" key="2">
    <source>
        <dbReference type="Pfam" id="PF13478"/>
    </source>
</evidence>
<name>A0ABU4WCX0_9FUSO</name>
<feature type="domain" description="XdhC Rossmann" evidence="2">
    <location>
        <begin position="106"/>
        <end position="242"/>
    </location>
</feature>
<protein>
    <submittedName>
        <fullName evidence="3">XdhC family protein</fullName>
    </submittedName>
</protein>
<proteinExistence type="predicted"/>
<reference evidence="4" key="1">
    <citation type="submission" date="2023-07" db="EMBL/GenBank/DDBJ databases">
        <authorList>
            <person name="Colorado M.A."/>
            <person name="Villamil L.M."/>
            <person name="Melo J.F."/>
            <person name="Rodriguez J.A."/>
            <person name="Ruiz R.Y."/>
        </authorList>
    </citation>
    <scope>NUCLEOTIDE SEQUENCE [LARGE SCALE GENOMIC DNA]</scope>
    <source>
        <strain evidence="4">C33</strain>
    </source>
</reference>
<comment type="caution">
    <text evidence="3">The sequence shown here is derived from an EMBL/GenBank/DDBJ whole genome shotgun (WGS) entry which is preliminary data.</text>
</comment>
<feature type="domain" description="XdhC- CoxI" evidence="1">
    <location>
        <begin position="14"/>
        <end position="70"/>
    </location>
</feature>
<dbReference type="Pfam" id="PF02625">
    <property type="entry name" value="XdhC_CoxI"/>
    <property type="match status" value="1"/>
</dbReference>